<dbReference type="NCBIfam" id="NF006390">
    <property type="entry name" value="PRK08639.1"/>
    <property type="match status" value="1"/>
</dbReference>
<dbReference type="EMBL" id="AEPV01000075">
    <property type="protein sequence ID" value="EFU73149.1"/>
    <property type="molecule type" value="Genomic_DNA"/>
</dbReference>
<dbReference type="eggNOG" id="COG1171">
    <property type="taxonomic scope" value="Bacteria"/>
</dbReference>
<evidence type="ECO:0000256" key="5">
    <source>
        <dbReference type="ARBA" id="ARBA00011881"/>
    </source>
</evidence>
<dbReference type="GO" id="GO:0006565">
    <property type="term" value="P:L-serine catabolic process"/>
    <property type="evidence" value="ECO:0007669"/>
    <property type="project" value="TreeGrafter"/>
</dbReference>
<keyword evidence="6 12" id="KW-0028">Amino-acid biosynthesis</keyword>
<dbReference type="Pfam" id="PF00585">
    <property type="entry name" value="Thr_dehydrat_C"/>
    <property type="match status" value="1"/>
</dbReference>
<dbReference type="RefSeq" id="WP_007208984.1">
    <property type="nucleotide sequence ID" value="NZ_GL622241.1"/>
</dbReference>
<comment type="catalytic activity">
    <reaction evidence="1 12">
        <text>L-threonine = 2-oxobutanoate + NH4(+)</text>
        <dbReference type="Rhea" id="RHEA:22108"/>
        <dbReference type="ChEBI" id="CHEBI:16763"/>
        <dbReference type="ChEBI" id="CHEBI:28938"/>
        <dbReference type="ChEBI" id="CHEBI:57926"/>
        <dbReference type="EC" id="4.3.1.19"/>
    </reaction>
</comment>
<dbReference type="InterPro" id="IPR036052">
    <property type="entry name" value="TrpB-like_PALP_sf"/>
</dbReference>
<feature type="domain" description="ACT-like" evidence="13">
    <location>
        <begin position="347"/>
        <end position="421"/>
    </location>
</feature>
<evidence type="ECO:0000256" key="9">
    <source>
        <dbReference type="ARBA" id="ARBA00023239"/>
    </source>
</evidence>
<keyword evidence="10 12" id="KW-0100">Branched-chain amino acid biosynthesis</keyword>
<evidence type="ECO:0000256" key="4">
    <source>
        <dbReference type="ARBA" id="ARBA00010869"/>
    </source>
</evidence>
<keyword evidence="8 12" id="KW-0663">Pyridoxal phosphate</keyword>
<dbReference type="EC" id="4.3.1.19" evidence="12"/>
<evidence type="ECO:0000256" key="10">
    <source>
        <dbReference type="ARBA" id="ARBA00023304"/>
    </source>
</evidence>
<dbReference type="GO" id="GO:0003941">
    <property type="term" value="F:L-serine ammonia-lyase activity"/>
    <property type="evidence" value="ECO:0007669"/>
    <property type="project" value="TreeGrafter"/>
</dbReference>
<dbReference type="InterPro" id="IPR045865">
    <property type="entry name" value="ACT-like_dom_sf"/>
</dbReference>
<dbReference type="CDD" id="cd01562">
    <property type="entry name" value="Thr-dehyd"/>
    <property type="match status" value="1"/>
</dbReference>
<dbReference type="InterPro" id="IPR001926">
    <property type="entry name" value="TrpB-like_PALP"/>
</dbReference>
<evidence type="ECO:0000256" key="11">
    <source>
        <dbReference type="ARBA" id="ARBA00025527"/>
    </source>
</evidence>
<evidence type="ECO:0000256" key="3">
    <source>
        <dbReference type="ARBA" id="ARBA00004810"/>
    </source>
</evidence>
<evidence type="ECO:0000256" key="2">
    <source>
        <dbReference type="ARBA" id="ARBA00001933"/>
    </source>
</evidence>
<evidence type="ECO:0000259" key="13">
    <source>
        <dbReference type="PROSITE" id="PS51672"/>
    </source>
</evidence>
<dbReference type="GO" id="GO:0004794">
    <property type="term" value="F:threonine deaminase activity"/>
    <property type="evidence" value="ECO:0007669"/>
    <property type="project" value="UniProtKB-UniRule"/>
</dbReference>
<dbReference type="GO" id="GO:0009097">
    <property type="term" value="P:isoleucine biosynthetic process"/>
    <property type="evidence" value="ECO:0007669"/>
    <property type="project" value="UniProtKB-UniRule"/>
</dbReference>
<dbReference type="UniPathway" id="UPA00047">
    <property type="reaction ID" value="UER00054"/>
</dbReference>
<evidence type="ECO:0000256" key="6">
    <source>
        <dbReference type="ARBA" id="ARBA00022605"/>
    </source>
</evidence>
<proteinExistence type="inferred from homology"/>
<evidence type="ECO:0000256" key="7">
    <source>
        <dbReference type="ARBA" id="ARBA00022624"/>
    </source>
</evidence>
<evidence type="ECO:0000313" key="15">
    <source>
        <dbReference type="Proteomes" id="UP000010296"/>
    </source>
</evidence>
<comment type="function">
    <text evidence="11 12">Catalyzes the anaerobic formation of alpha-ketobutyrate and ammonia from threonine in a two-step reaction. The first step involved a dehydration of threonine and a production of enamine intermediates (aminocrotonate), which tautomerizes to its imine form (iminobutyrate). Both intermediates are unstable and short-lived. The second step is the nonenzymatic hydrolysis of the enamine/imine intermediates to form 2-ketobutyrate and free ammonia. In the low water environment of the cell, the second step is accelerated by RidA.</text>
</comment>
<dbReference type="InterPro" id="IPR050147">
    <property type="entry name" value="Ser/Thr_Dehydratase"/>
</dbReference>
<dbReference type="InterPro" id="IPR001721">
    <property type="entry name" value="TD_ACT-like"/>
</dbReference>
<gene>
    <name evidence="12 14" type="primary">ilvA</name>
    <name evidence="14" type="ORF">HMPREF9088_1973</name>
</gene>
<dbReference type="HOGENOM" id="CLU_021152_4_2_9"/>
<dbReference type="InterPro" id="IPR011820">
    <property type="entry name" value="IlvA"/>
</dbReference>
<dbReference type="PROSITE" id="PS51672">
    <property type="entry name" value="ACT_LIKE"/>
    <property type="match status" value="1"/>
</dbReference>
<dbReference type="PROSITE" id="PS00165">
    <property type="entry name" value="DEHYDRATASE_SER_THR"/>
    <property type="match status" value="1"/>
</dbReference>
<evidence type="ECO:0000313" key="14">
    <source>
        <dbReference type="EMBL" id="EFU73149.1"/>
    </source>
</evidence>
<comment type="pathway">
    <text evidence="3 12">Amino-acid biosynthesis; L-isoleucine biosynthesis; 2-oxobutanoate from L-threonine: step 1/1.</text>
</comment>
<dbReference type="InterPro" id="IPR000634">
    <property type="entry name" value="Ser/Thr_deHydtase_PyrdxlP-BS"/>
</dbReference>
<accession>E6LHY3</accession>
<keyword evidence="9 12" id="KW-0456">Lyase</keyword>
<dbReference type="Gene3D" id="3.40.50.1100">
    <property type="match status" value="2"/>
</dbReference>
<comment type="cofactor">
    <cofactor evidence="2 12">
        <name>pyridoxal 5'-phosphate</name>
        <dbReference type="ChEBI" id="CHEBI:597326"/>
    </cofactor>
</comment>
<protein>
    <recommendedName>
        <fullName evidence="12">L-threonine dehydratase</fullName>
        <ecNumber evidence="12">4.3.1.19</ecNumber>
    </recommendedName>
    <alternativeName>
        <fullName evidence="12">Threonine deaminase</fullName>
    </alternativeName>
</protein>
<dbReference type="PANTHER" id="PTHR48078">
    <property type="entry name" value="THREONINE DEHYDRATASE, MITOCHONDRIAL-RELATED"/>
    <property type="match status" value="1"/>
</dbReference>
<reference evidence="14 15" key="1">
    <citation type="submission" date="2010-12" db="EMBL/GenBank/DDBJ databases">
        <authorList>
            <person name="Muzny D."/>
            <person name="Qin X."/>
            <person name="Deng J."/>
            <person name="Jiang H."/>
            <person name="Liu Y."/>
            <person name="Qu J."/>
            <person name="Song X.-Z."/>
            <person name="Zhang L."/>
            <person name="Thornton R."/>
            <person name="Coyle M."/>
            <person name="Francisco L."/>
            <person name="Jackson L."/>
            <person name="Javaid M."/>
            <person name="Korchina V."/>
            <person name="Kovar C."/>
            <person name="Mata R."/>
            <person name="Mathew T."/>
            <person name="Ngo R."/>
            <person name="Nguyen L."/>
            <person name="Nguyen N."/>
            <person name="Okwuonu G."/>
            <person name="Ongeri F."/>
            <person name="Pham C."/>
            <person name="Simmons D."/>
            <person name="Wilczek-Boney K."/>
            <person name="Hale W."/>
            <person name="Jakkamsetti A."/>
            <person name="Pham P."/>
            <person name="Ruth R."/>
            <person name="San Lucas F."/>
            <person name="Warren J."/>
            <person name="Zhang J."/>
            <person name="Zhao Z."/>
            <person name="Zhou C."/>
            <person name="Zhu D."/>
            <person name="Lee S."/>
            <person name="Bess C."/>
            <person name="Blankenburg K."/>
            <person name="Forbes L."/>
            <person name="Fu Q."/>
            <person name="Gubbala S."/>
            <person name="Hirani K."/>
            <person name="Jayaseelan J.C."/>
            <person name="Lara F."/>
            <person name="Munidasa M."/>
            <person name="Palculict T."/>
            <person name="Patil S."/>
            <person name="Pu L.-L."/>
            <person name="Saada N."/>
            <person name="Tang L."/>
            <person name="Weissenberger G."/>
            <person name="Zhu Y."/>
            <person name="Hemphill L."/>
            <person name="Shang Y."/>
            <person name="Youmans B."/>
            <person name="Ayvaz T."/>
            <person name="Ross M."/>
            <person name="Santibanez J."/>
            <person name="Aqrawi P."/>
            <person name="Gross S."/>
            <person name="Joshi V."/>
            <person name="Fowler G."/>
            <person name="Nazareth L."/>
            <person name="Reid J."/>
            <person name="Worley K."/>
            <person name="Petrosino J."/>
            <person name="Highlander S."/>
            <person name="Gibbs R."/>
        </authorList>
    </citation>
    <scope>NUCLEOTIDE SEQUENCE [LARGE SCALE GENOMIC DNA]</scope>
    <source>
        <strain evidence="15">DSM 15952 / CCUG 50447 / LMG 22039 / TP 1.5</strain>
    </source>
</reference>
<dbReference type="Proteomes" id="UP000010296">
    <property type="component" value="Unassembled WGS sequence"/>
</dbReference>
<comment type="subunit">
    <text evidence="5 12">Homotetramer.</text>
</comment>
<keyword evidence="15" id="KW-1185">Reference proteome</keyword>
<dbReference type="GO" id="GO:0006567">
    <property type="term" value="P:L-threonine catabolic process"/>
    <property type="evidence" value="ECO:0007669"/>
    <property type="project" value="TreeGrafter"/>
</dbReference>
<sequence length="430" mass="47459">MEQVSTAQAKGEDALVTRTAIEEAYETIRDSVTHTPLQFDRYLSEKYDCQVYLKREDLQKVRSFKLRGAYYAIKNRPFREVARGVVCASAGNHAQGVAYTCQEMKIPGVIFMPTPTPNQKISQVQFFGGDHIEVRLIGDTFDEAAAAAKEYATAQQLPFIDPFNHPDIIAGQGTLAVEMMQDAAKQQLEIDYVFAAVGGGGLISGIATYVKATSPTTKIIGVEPAGAQSMRRALDEGHPVHLPTIDKFVDGAAVQEVGTLTFSHTQAYVDHMDAVDEGQVCTTILELYSKQAIVAEPAGALTVAVLDQLKEEIKGKTIVCVISGGNNDISRMEEIDERSLIYQGLKHYFLVNFPQRPGALREFVTDILGPEDDITRFEYTKKVNRGTGPVVIGIQLKQREAIHPLRQNIARFDPNFIDLSENQSLYTLLV</sequence>
<dbReference type="FunFam" id="3.40.50.1100:FF:000007">
    <property type="entry name" value="L-threonine dehydratase catabolic TdcB"/>
    <property type="match status" value="1"/>
</dbReference>
<dbReference type="FunFam" id="3.40.50.1100:FF:000005">
    <property type="entry name" value="Threonine dehydratase catabolic"/>
    <property type="match status" value="1"/>
</dbReference>
<evidence type="ECO:0000256" key="8">
    <source>
        <dbReference type="ARBA" id="ARBA00022898"/>
    </source>
</evidence>
<comment type="caution">
    <text evidence="14">The sequence shown here is derived from an EMBL/GenBank/DDBJ whole genome shotgun (WGS) entry which is preliminary data.</text>
</comment>
<dbReference type="Pfam" id="PF00291">
    <property type="entry name" value="PALP"/>
    <property type="match status" value="1"/>
</dbReference>
<keyword evidence="7 12" id="KW-0412">Isoleucine biosynthesis</keyword>
<comment type="similarity">
    <text evidence="4 12">Belongs to the serine/threonine dehydratase family.</text>
</comment>
<organism evidence="14 15">
    <name type="scientific">Enterococcus italicus (strain DSM 15952 / CCUG 50447 / LMG 22039 / TP 1.5)</name>
    <dbReference type="NCBI Taxonomy" id="888064"/>
    <lineage>
        <taxon>Bacteria</taxon>
        <taxon>Bacillati</taxon>
        <taxon>Bacillota</taxon>
        <taxon>Bacilli</taxon>
        <taxon>Lactobacillales</taxon>
        <taxon>Enterococcaceae</taxon>
        <taxon>Enterococcus</taxon>
    </lineage>
</organism>
<dbReference type="GO" id="GO:0030170">
    <property type="term" value="F:pyridoxal phosphate binding"/>
    <property type="evidence" value="ECO:0007669"/>
    <property type="project" value="InterPro"/>
</dbReference>
<dbReference type="AlphaFoldDB" id="E6LHY3"/>
<dbReference type="SUPFAM" id="SSF53686">
    <property type="entry name" value="Tryptophan synthase beta subunit-like PLP-dependent enzymes"/>
    <property type="match status" value="1"/>
</dbReference>
<dbReference type="STRING" id="888064.HMPREF9088_1973"/>
<name>E6LHY3_ENTI1</name>
<dbReference type="NCBIfam" id="TIGR02079">
    <property type="entry name" value="THD1"/>
    <property type="match status" value="1"/>
</dbReference>
<dbReference type="PATRIC" id="fig|888064.11.peg.2111"/>
<dbReference type="SUPFAM" id="SSF55021">
    <property type="entry name" value="ACT-like"/>
    <property type="match status" value="1"/>
</dbReference>
<evidence type="ECO:0000256" key="1">
    <source>
        <dbReference type="ARBA" id="ARBA00001274"/>
    </source>
</evidence>
<dbReference type="PANTHER" id="PTHR48078:SF11">
    <property type="entry name" value="THREONINE DEHYDRATASE, MITOCHONDRIAL"/>
    <property type="match status" value="1"/>
</dbReference>
<evidence type="ECO:0000256" key="12">
    <source>
        <dbReference type="RuleBase" id="RU362012"/>
    </source>
</evidence>